<name>A0ABN8L8U5_CHISP</name>
<keyword evidence="3" id="KW-1185">Reference proteome</keyword>
<gene>
    <name evidence="2" type="ORF">CHILSU_LOCUS6214</name>
</gene>
<evidence type="ECO:0000313" key="3">
    <source>
        <dbReference type="Proteomes" id="UP001153292"/>
    </source>
</evidence>
<dbReference type="Gene3D" id="2.60.120.590">
    <property type="entry name" value="Alpha-ketoglutarate-dependent dioxygenase AlkB-like"/>
    <property type="match status" value="1"/>
</dbReference>
<comment type="cofactor">
    <cofactor evidence="1">
        <name>Fe(2+)</name>
        <dbReference type="ChEBI" id="CHEBI:29033"/>
    </cofactor>
</comment>
<dbReference type="SUPFAM" id="SSF51197">
    <property type="entry name" value="Clavaminate synthase-like"/>
    <property type="match status" value="1"/>
</dbReference>
<evidence type="ECO:0000313" key="2">
    <source>
        <dbReference type="EMBL" id="CAH2986501.1"/>
    </source>
</evidence>
<dbReference type="PANTHER" id="PTHR21052">
    <property type="entry name" value="SPERMATOGENESIS ASSOCIATED 11-RELATED"/>
    <property type="match status" value="1"/>
</dbReference>
<evidence type="ECO:0000256" key="1">
    <source>
        <dbReference type="ARBA" id="ARBA00001954"/>
    </source>
</evidence>
<reference evidence="2" key="1">
    <citation type="submission" date="2021-12" db="EMBL/GenBank/DDBJ databases">
        <authorList>
            <person name="King R."/>
        </authorList>
    </citation>
    <scope>NUCLEOTIDE SEQUENCE</scope>
</reference>
<sequence>MRLLMSSFFRNCKFKPLYQSPKLRTFGSLSEDKSLTQSKVYGVVAADPSYVEVCPTWPVGEEPELRASVLRDMCVIPNFITEQEEAVLLAELEPVLKRMRYEFDHWDNAIQGYRETERSQWRPENARVLERVRTAAFDAPDAAHHRDTLPAAHVLDLAAQGYIRPHVDAVRFCGPVIAGLCLLSDAVMRLEHSARPHLAVSALLERRCLYIMRGVARYDMTHCVLGAEHSAWRGARVPRGRRLAVITRQRPLPQHTG</sequence>
<protein>
    <recommendedName>
        <fullName evidence="4">Alpha-ketoglutarate-dependent dioxygenase AlkB-like domain-containing protein</fullName>
    </recommendedName>
</protein>
<dbReference type="InterPro" id="IPR037151">
    <property type="entry name" value="AlkB-like_sf"/>
</dbReference>
<evidence type="ECO:0008006" key="4">
    <source>
        <dbReference type="Google" id="ProtNLM"/>
    </source>
</evidence>
<organism evidence="2 3">
    <name type="scientific">Chilo suppressalis</name>
    <name type="common">Asiatic rice borer moth</name>
    <dbReference type="NCBI Taxonomy" id="168631"/>
    <lineage>
        <taxon>Eukaryota</taxon>
        <taxon>Metazoa</taxon>
        <taxon>Ecdysozoa</taxon>
        <taxon>Arthropoda</taxon>
        <taxon>Hexapoda</taxon>
        <taxon>Insecta</taxon>
        <taxon>Pterygota</taxon>
        <taxon>Neoptera</taxon>
        <taxon>Endopterygota</taxon>
        <taxon>Lepidoptera</taxon>
        <taxon>Glossata</taxon>
        <taxon>Ditrysia</taxon>
        <taxon>Pyraloidea</taxon>
        <taxon>Crambidae</taxon>
        <taxon>Crambinae</taxon>
        <taxon>Chilo</taxon>
    </lineage>
</organism>
<dbReference type="PANTHER" id="PTHR21052:SF0">
    <property type="entry name" value="ALPHA-KETOGLUTARATE-DEPENDENT DIOXYGENASE ALKB HOMOLOG 7, MITOCHONDRIAL"/>
    <property type="match status" value="1"/>
</dbReference>
<dbReference type="Proteomes" id="UP001153292">
    <property type="component" value="Chromosome 21"/>
</dbReference>
<proteinExistence type="predicted"/>
<dbReference type="EMBL" id="OU963914">
    <property type="protein sequence ID" value="CAH2986501.1"/>
    <property type="molecule type" value="Genomic_DNA"/>
</dbReference>
<dbReference type="InterPro" id="IPR032870">
    <property type="entry name" value="ALKBH7-like"/>
</dbReference>
<accession>A0ABN8L8U5</accession>